<protein>
    <submittedName>
        <fullName evidence="7">Rne/Rng family ribonuclease</fullName>
    </submittedName>
</protein>
<name>A0A5D4TSJ9_9BACI</name>
<keyword evidence="2" id="KW-0479">Metal-binding</keyword>
<dbReference type="PANTHER" id="PTHR30001">
    <property type="entry name" value="RIBONUCLEASE"/>
    <property type="match status" value="1"/>
</dbReference>
<keyword evidence="3" id="KW-0378">Hydrolase</keyword>
<evidence type="ECO:0000256" key="4">
    <source>
        <dbReference type="ARBA" id="ARBA00022842"/>
    </source>
</evidence>
<keyword evidence="4" id="KW-0460">Magnesium</keyword>
<dbReference type="InterPro" id="IPR003029">
    <property type="entry name" value="S1_domain"/>
</dbReference>
<dbReference type="Gene3D" id="3.40.1260.20">
    <property type="entry name" value="Ribonuclease E, catalytic domain"/>
    <property type="match status" value="1"/>
</dbReference>
<dbReference type="GO" id="GO:0006364">
    <property type="term" value="P:rRNA processing"/>
    <property type="evidence" value="ECO:0007669"/>
    <property type="project" value="TreeGrafter"/>
</dbReference>
<evidence type="ECO:0000256" key="5">
    <source>
        <dbReference type="ARBA" id="ARBA00022884"/>
    </source>
</evidence>
<dbReference type="GO" id="GO:0046872">
    <property type="term" value="F:metal ion binding"/>
    <property type="evidence" value="ECO:0007669"/>
    <property type="project" value="UniProtKB-KW"/>
</dbReference>
<comment type="caution">
    <text evidence="7">The sequence shown here is derived from an EMBL/GenBank/DDBJ whole genome shotgun (WGS) entry which is preliminary data.</text>
</comment>
<evidence type="ECO:0000313" key="7">
    <source>
        <dbReference type="EMBL" id="TYS86980.1"/>
    </source>
</evidence>
<dbReference type="Proteomes" id="UP000324269">
    <property type="component" value="Unassembled WGS sequence"/>
</dbReference>
<reference evidence="7 8" key="1">
    <citation type="submission" date="2019-08" db="EMBL/GenBank/DDBJ databases">
        <title>Bacillus genomes from the desert of Cuatro Cienegas, Coahuila.</title>
        <authorList>
            <person name="Olmedo-Alvarez G."/>
        </authorList>
    </citation>
    <scope>NUCLEOTIDE SEQUENCE [LARGE SCALE GENOMIC DNA]</scope>
    <source>
        <strain evidence="7 8">CH87b_3T</strain>
    </source>
</reference>
<dbReference type="Pfam" id="PF00575">
    <property type="entry name" value="S1"/>
    <property type="match status" value="1"/>
</dbReference>
<dbReference type="OrthoDB" id="9804278at2"/>
<dbReference type="AlphaFoldDB" id="A0A5D4TSJ9"/>
<dbReference type="GO" id="GO:0005737">
    <property type="term" value="C:cytoplasm"/>
    <property type="evidence" value="ECO:0007669"/>
    <property type="project" value="TreeGrafter"/>
</dbReference>
<accession>A0A5D4TSJ9</accession>
<evidence type="ECO:0000256" key="3">
    <source>
        <dbReference type="ARBA" id="ARBA00022801"/>
    </source>
</evidence>
<dbReference type="GO" id="GO:0004540">
    <property type="term" value="F:RNA nuclease activity"/>
    <property type="evidence" value="ECO:0007669"/>
    <property type="project" value="InterPro"/>
</dbReference>
<dbReference type="Gene3D" id="2.40.50.140">
    <property type="entry name" value="Nucleic acid-binding proteins"/>
    <property type="match status" value="1"/>
</dbReference>
<dbReference type="PROSITE" id="PS50126">
    <property type="entry name" value="S1"/>
    <property type="match status" value="1"/>
</dbReference>
<dbReference type="SUPFAM" id="SSF50249">
    <property type="entry name" value="Nucleic acid-binding proteins"/>
    <property type="match status" value="1"/>
</dbReference>
<dbReference type="Pfam" id="PF10150">
    <property type="entry name" value="RNase_E_G"/>
    <property type="match status" value="1"/>
</dbReference>
<feature type="domain" description="S1 motif" evidence="6">
    <location>
        <begin position="61"/>
        <end position="140"/>
    </location>
</feature>
<organism evidence="7 8">
    <name type="scientific">Rossellomorea aquimaris</name>
    <dbReference type="NCBI Taxonomy" id="189382"/>
    <lineage>
        <taxon>Bacteria</taxon>
        <taxon>Bacillati</taxon>
        <taxon>Bacillota</taxon>
        <taxon>Bacilli</taxon>
        <taxon>Bacillales</taxon>
        <taxon>Bacillaceae</taxon>
        <taxon>Rossellomorea</taxon>
    </lineage>
</organism>
<dbReference type="InterPro" id="IPR004659">
    <property type="entry name" value="RNase_E/G"/>
</dbReference>
<sequence length="504" mass="57063">MLVKGLETTLFSYDFFRGKGAFGVEEIIVHSKGREKRWVYRSDNEIIGLYTYQPGEESLTGNIYLGRVVKVQKGLGAAFVDFGGGKNGYLHEKDIPQNIEAYHAGNDPHPIGKCVHEGQKIIVQVMKDEMGTKGARLTAVIELKGEHLVYMPQGYYVAVSKKVDDENRKVLRRLGNEWKNTQEGIVMRTNAVEVREGVLQEELHSLRSRYESLERVSLRAKCPSLLSRQDTFYEDLHEQLKKGSGGSIVVDDYESLLHLEEMSGAGIKDKWTFEHYQGHENILRHYHVASVWENALKKVVWLDNGAFIVIESTEAMTVVDVNSGKFTGKDDLEQTILQTNKLAAKEMAKQLTLRNLSGMILIDFIDMKKESNKQEVVDALSDALVSDKQRTTIVGFTPLGILELTRKRTRQPLSAYLTRPCSVCQGTGREMTPETLAFQLERELWEMQAMDGSLIEVEATGEVATVFSGLQNVHLKRLEKALGKEIKIKEITHEHPYYHVSKFI</sequence>
<evidence type="ECO:0000313" key="8">
    <source>
        <dbReference type="Proteomes" id="UP000324269"/>
    </source>
</evidence>
<dbReference type="GO" id="GO:0003723">
    <property type="term" value="F:RNA binding"/>
    <property type="evidence" value="ECO:0007669"/>
    <property type="project" value="UniProtKB-KW"/>
</dbReference>
<comment type="cofactor">
    <cofactor evidence="1">
        <name>Mg(2+)</name>
        <dbReference type="ChEBI" id="CHEBI:18420"/>
    </cofactor>
</comment>
<dbReference type="SMART" id="SM00316">
    <property type="entry name" value="S1"/>
    <property type="match status" value="1"/>
</dbReference>
<dbReference type="NCBIfam" id="TIGR00757">
    <property type="entry name" value="RNaseEG"/>
    <property type="match status" value="1"/>
</dbReference>
<keyword evidence="5" id="KW-0694">RNA-binding</keyword>
<dbReference type="PANTHER" id="PTHR30001:SF0">
    <property type="entry name" value="RIBONUCLEASE G"/>
    <property type="match status" value="1"/>
</dbReference>
<dbReference type="GO" id="GO:0016787">
    <property type="term" value="F:hydrolase activity"/>
    <property type="evidence" value="ECO:0007669"/>
    <property type="project" value="UniProtKB-KW"/>
</dbReference>
<evidence type="ECO:0000256" key="1">
    <source>
        <dbReference type="ARBA" id="ARBA00001946"/>
    </source>
</evidence>
<evidence type="ECO:0000256" key="2">
    <source>
        <dbReference type="ARBA" id="ARBA00022723"/>
    </source>
</evidence>
<dbReference type="CDD" id="cd04453">
    <property type="entry name" value="S1_RNase_E"/>
    <property type="match status" value="1"/>
</dbReference>
<evidence type="ECO:0000259" key="6">
    <source>
        <dbReference type="PROSITE" id="PS50126"/>
    </source>
</evidence>
<proteinExistence type="predicted"/>
<dbReference type="InterPro" id="IPR012340">
    <property type="entry name" value="NA-bd_OB-fold"/>
</dbReference>
<dbReference type="EMBL" id="VTEZ01000002">
    <property type="protein sequence ID" value="TYS86980.1"/>
    <property type="molecule type" value="Genomic_DNA"/>
</dbReference>
<gene>
    <name evidence="7" type="ORF">FZC85_08305</name>
</gene>
<dbReference type="InterPro" id="IPR019307">
    <property type="entry name" value="RNA-bd_AU-1/RNase_E/G"/>
</dbReference>